<dbReference type="GeneID" id="109115187"/>
<feature type="transmembrane region" description="Helical" evidence="10">
    <location>
        <begin position="368"/>
        <end position="387"/>
    </location>
</feature>
<evidence type="ECO:0000256" key="7">
    <source>
        <dbReference type="ARBA" id="ARBA00023136"/>
    </source>
</evidence>
<evidence type="ECO:0000256" key="6">
    <source>
        <dbReference type="ARBA" id="ARBA00023053"/>
    </source>
</evidence>
<evidence type="ECO:0000256" key="1">
    <source>
        <dbReference type="ARBA" id="ARBA00004141"/>
    </source>
</evidence>
<evidence type="ECO:0000256" key="2">
    <source>
        <dbReference type="ARBA" id="ARBA00022448"/>
    </source>
</evidence>
<keyword evidence="5 10" id="KW-1133">Transmembrane helix</keyword>
<keyword evidence="7 10" id="KW-0472">Membrane</keyword>
<evidence type="ECO:0000256" key="4">
    <source>
        <dbReference type="ARBA" id="ARBA00022692"/>
    </source>
</evidence>
<evidence type="ECO:0000313" key="12">
    <source>
        <dbReference type="Proteomes" id="UP000189703"/>
    </source>
</evidence>
<evidence type="ECO:0000259" key="11">
    <source>
        <dbReference type="Pfam" id="PF01699"/>
    </source>
</evidence>
<dbReference type="InParanoid" id="A0A1U8Q6L6"/>
<gene>
    <name evidence="13" type="primary">LOC109115187</name>
</gene>
<keyword evidence="4 10" id="KW-0812">Transmembrane</keyword>
<evidence type="ECO:0000313" key="13">
    <source>
        <dbReference type="RefSeq" id="XP_019054448.1"/>
    </source>
</evidence>
<comment type="subcellular location">
    <subcellularLocation>
        <location evidence="1">Membrane</location>
        <topology evidence="1">Multi-pass membrane protein</topology>
    </subcellularLocation>
</comment>
<keyword evidence="12" id="KW-1185">Reference proteome</keyword>
<comment type="similarity">
    <text evidence="9">Belongs to the Ca(2+):cation antiporter (CaCA) (TC 2.A.19) family. Cation/calcium exchanger (CCX) subfamily.</text>
</comment>
<feature type="domain" description="Sodium/calcium exchanger membrane region" evidence="11">
    <location>
        <begin position="106"/>
        <end position="250"/>
    </location>
</feature>
<dbReference type="PANTHER" id="PTHR12266:SF18">
    <property type="entry name" value="CATION_CALCIUM EXCHANGER 2"/>
    <property type="match status" value="1"/>
</dbReference>
<dbReference type="InterPro" id="IPR004837">
    <property type="entry name" value="NaCa_Exmemb"/>
</dbReference>
<evidence type="ECO:0000256" key="8">
    <source>
        <dbReference type="ARBA" id="ARBA00023201"/>
    </source>
</evidence>
<dbReference type="Pfam" id="PF01699">
    <property type="entry name" value="Na_Ca_ex"/>
    <property type="match status" value="2"/>
</dbReference>
<feature type="transmembrane region" description="Helical" evidence="10">
    <location>
        <begin position="175"/>
        <end position="195"/>
    </location>
</feature>
<feature type="transmembrane region" description="Helical" evidence="10">
    <location>
        <begin position="207"/>
        <end position="227"/>
    </location>
</feature>
<dbReference type="GO" id="GO:0015297">
    <property type="term" value="F:antiporter activity"/>
    <property type="evidence" value="ECO:0007669"/>
    <property type="project" value="UniProtKB-KW"/>
</dbReference>
<feature type="transmembrane region" description="Helical" evidence="10">
    <location>
        <begin position="481"/>
        <end position="498"/>
    </location>
</feature>
<dbReference type="GO" id="GO:0008324">
    <property type="term" value="F:monoatomic cation transmembrane transporter activity"/>
    <property type="evidence" value="ECO:0000318"/>
    <property type="project" value="GO_Central"/>
</dbReference>
<keyword evidence="6" id="KW-0915">Sodium</keyword>
<feature type="transmembrane region" description="Helical" evidence="10">
    <location>
        <begin position="510"/>
        <end position="527"/>
    </location>
</feature>
<reference evidence="13" key="1">
    <citation type="submission" date="2025-08" db="UniProtKB">
        <authorList>
            <consortium name="RefSeq"/>
        </authorList>
    </citation>
    <scope>IDENTIFICATION</scope>
</reference>
<dbReference type="Proteomes" id="UP000189703">
    <property type="component" value="Unplaced"/>
</dbReference>
<dbReference type="PANTHER" id="PTHR12266">
    <property type="entry name" value="NA+/CA2+ K+ INDEPENDENT EXCHANGER"/>
    <property type="match status" value="1"/>
</dbReference>
<dbReference type="InterPro" id="IPR051359">
    <property type="entry name" value="CaCA_antiporter"/>
</dbReference>
<keyword evidence="2" id="KW-0813">Transport</keyword>
<evidence type="ECO:0000256" key="9">
    <source>
        <dbReference type="ARBA" id="ARBA00038187"/>
    </source>
</evidence>
<feature type="transmembrane region" description="Helical" evidence="10">
    <location>
        <begin position="337"/>
        <end position="356"/>
    </location>
</feature>
<evidence type="ECO:0000256" key="3">
    <source>
        <dbReference type="ARBA" id="ARBA00022449"/>
    </source>
</evidence>
<dbReference type="Gene3D" id="1.20.1420.30">
    <property type="entry name" value="NCX, central ion-binding region"/>
    <property type="match status" value="2"/>
</dbReference>
<dbReference type="OMA" id="IYPEVIV"/>
<accession>A0A1U8Q6L6</accession>
<evidence type="ECO:0000256" key="10">
    <source>
        <dbReference type="SAM" id="Phobius"/>
    </source>
</evidence>
<feature type="domain" description="Sodium/calcium exchanger membrane region" evidence="11">
    <location>
        <begin position="405"/>
        <end position="555"/>
    </location>
</feature>
<dbReference type="AlphaFoldDB" id="A0A1U8Q6L6"/>
<feature type="transmembrane region" description="Helical" evidence="10">
    <location>
        <begin position="539"/>
        <end position="557"/>
    </location>
</feature>
<feature type="transmembrane region" description="Helical" evidence="10">
    <location>
        <begin position="399"/>
        <end position="418"/>
    </location>
</feature>
<protein>
    <submittedName>
        <fullName evidence="13">Cation/calcium exchanger 1-like</fullName>
    </submittedName>
</protein>
<dbReference type="OrthoDB" id="407410at2759"/>
<feature type="transmembrane region" description="Helical" evidence="10">
    <location>
        <begin position="12"/>
        <end position="33"/>
    </location>
</feature>
<dbReference type="GO" id="GO:0016020">
    <property type="term" value="C:membrane"/>
    <property type="evidence" value="ECO:0000318"/>
    <property type="project" value="GO_Central"/>
</dbReference>
<dbReference type="GO" id="GO:0006812">
    <property type="term" value="P:monoatomic cation transport"/>
    <property type="evidence" value="ECO:0000318"/>
    <property type="project" value="GO_Central"/>
</dbReference>
<feature type="transmembrane region" description="Helical" evidence="10">
    <location>
        <begin position="301"/>
        <end position="322"/>
    </location>
</feature>
<proteinExistence type="inferred from homology"/>
<keyword evidence="8" id="KW-0406">Ion transport</keyword>
<dbReference type="InterPro" id="IPR044880">
    <property type="entry name" value="NCX_ion-bd_dom_sf"/>
</dbReference>
<dbReference type="RefSeq" id="XP_019054448.1">
    <property type="nucleotide sequence ID" value="XM_019198903.1"/>
</dbReference>
<name>A0A1U8Q6L6_NELNU</name>
<keyword evidence="3" id="KW-0050">Antiport</keyword>
<feature type="transmembrane region" description="Helical" evidence="10">
    <location>
        <begin position="141"/>
        <end position="163"/>
    </location>
</feature>
<dbReference type="KEGG" id="nnu:109115187"/>
<feature type="transmembrane region" description="Helical" evidence="10">
    <location>
        <begin position="233"/>
        <end position="252"/>
    </location>
</feature>
<evidence type="ECO:0000256" key="5">
    <source>
        <dbReference type="ARBA" id="ARBA00022989"/>
    </source>
</evidence>
<organism evidence="12 13">
    <name type="scientific">Nelumbo nucifera</name>
    <name type="common">Sacred lotus</name>
    <dbReference type="NCBI Taxonomy" id="4432"/>
    <lineage>
        <taxon>Eukaryota</taxon>
        <taxon>Viridiplantae</taxon>
        <taxon>Streptophyta</taxon>
        <taxon>Embryophyta</taxon>
        <taxon>Tracheophyta</taxon>
        <taxon>Spermatophyta</taxon>
        <taxon>Magnoliopsida</taxon>
        <taxon>Proteales</taxon>
        <taxon>Nelumbonaceae</taxon>
        <taxon>Nelumbo</taxon>
    </lineage>
</organism>
<keyword evidence="8" id="KW-0739">Sodium transport</keyword>
<dbReference type="GO" id="GO:0006814">
    <property type="term" value="P:sodium ion transport"/>
    <property type="evidence" value="ECO:0007669"/>
    <property type="project" value="UniProtKB-KW"/>
</dbReference>
<feature type="transmembrane region" description="Helical" evidence="10">
    <location>
        <begin position="99"/>
        <end position="120"/>
    </location>
</feature>
<feature type="transmembrane region" description="Helical" evidence="10">
    <location>
        <begin position="425"/>
        <end position="447"/>
    </location>
</feature>
<sequence length="576" mass="62759">MATVVSKSQSRAYLVFLNISFLLLLCFLIRAQFNSSESLVLSGLSNYQNGSGVHSCEQFQKLESYKEKCLYLKANSPCVSQGFLDNLYLFYCVYGRWPVLGYCLLSVWLLVLFYLLGNTASEYFCPSLENLSGALKLSPPMAGVTLLSIGNGAADLFSSLVSFTEIGTSGIGLNSVVGGAFFVSCIVVGVISISMGKRRISVNKSDFLRDASFLLLGVILVLVIVIIGEINLWGAMAFTSLYFLYVFVVYIMHSRRRKNREGSVVVLPMKHDDELGVPILGCSGDREDLQDIHCIEADGSFFSWNSSICFGRFLFILLLPLYLPRRMTIPVVCEERWSKPFAVISLTLAPVLLVAVWSSGNMGSKGSLVSYIIAGVVGISFGVIAFVKTGNYSPPKKCLLPWFAVEFLMSVTWSYIIAEELIGLLVSFGKIFGISLSILGLTVLAWGNSLGDLVTNFTLAVKGGPDGAQIAMSGCYAGPTFNTFIGLGLSLVISSWNAYPASIMIAQDKFFMETIAFLVGGLLWALVVLPSRNMKVDGVLGAGLLTIYLTSISLRIAQTLGFIKTSPTRQLFTLFD</sequence>